<proteinExistence type="predicted"/>
<dbReference type="Pfam" id="PF09560">
    <property type="entry name" value="Spore_YunB"/>
    <property type="match status" value="1"/>
</dbReference>
<keyword evidence="1" id="KW-1133">Transmembrane helix</keyword>
<gene>
    <name evidence="2" type="ORF">AF332_06215</name>
</gene>
<dbReference type="AlphaFoldDB" id="A0A0M0G9N4"/>
<keyword evidence="1" id="KW-0812">Transmembrane</keyword>
<dbReference type="EMBL" id="LGUF01000007">
    <property type="protein sequence ID" value="KON86458.1"/>
    <property type="molecule type" value="Genomic_DNA"/>
</dbReference>
<evidence type="ECO:0000313" key="3">
    <source>
        <dbReference type="Proteomes" id="UP000037109"/>
    </source>
</evidence>
<dbReference type="STRING" id="1459.AF332_06215"/>
<reference evidence="3" key="1">
    <citation type="submission" date="2015-07" db="EMBL/GenBank/DDBJ databases">
        <title>Fjat-10036 dsm4.</title>
        <authorList>
            <person name="Liu B."/>
            <person name="Wang J."/>
            <person name="Zhu Y."/>
            <person name="Liu G."/>
            <person name="Chen Q."/>
            <person name="Chen Z."/>
            <person name="Lan J."/>
            <person name="Che J."/>
            <person name="Ge C."/>
            <person name="Shi H."/>
            <person name="Pan Z."/>
            <person name="Liu X."/>
        </authorList>
    </citation>
    <scope>NUCLEOTIDE SEQUENCE [LARGE SCALE GENOMIC DNA]</scope>
    <source>
        <strain evidence="3">DSM 4</strain>
    </source>
</reference>
<comment type="caution">
    <text evidence="2">The sequence shown here is derived from an EMBL/GenBank/DDBJ whole genome shotgun (WGS) entry which is preliminary data.</text>
</comment>
<dbReference type="PIRSF" id="PIRSF021383">
    <property type="entry name" value="YunB"/>
    <property type="match status" value="1"/>
</dbReference>
<dbReference type="InterPro" id="IPR014197">
    <property type="entry name" value="Sporulation_prot_YunB"/>
</dbReference>
<accession>A0A0M0G9N4</accession>
<keyword evidence="1" id="KW-0472">Membrane</keyword>
<name>A0A0M0G9N4_SPOGL</name>
<dbReference type="OrthoDB" id="1649278at2"/>
<protein>
    <submittedName>
        <fullName evidence="2">Sporulation protein</fullName>
    </submittedName>
</protein>
<feature type="transmembrane region" description="Helical" evidence="1">
    <location>
        <begin position="20"/>
        <end position="38"/>
    </location>
</feature>
<dbReference type="NCBIfam" id="TIGR02832">
    <property type="entry name" value="spo_yunB"/>
    <property type="match status" value="1"/>
</dbReference>
<evidence type="ECO:0000313" key="2">
    <source>
        <dbReference type="EMBL" id="KON86458.1"/>
    </source>
</evidence>
<dbReference type="PATRIC" id="fig|1459.3.peg.1314"/>
<dbReference type="Proteomes" id="UP000037109">
    <property type="component" value="Unassembled WGS sequence"/>
</dbReference>
<organism evidence="2 3">
    <name type="scientific">Sporosarcina globispora</name>
    <name type="common">Bacillus globisporus</name>
    <dbReference type="NCBI Taxonomy" id="1459"/>
    <lineage>
        <taxon>Bacteria</taxon>
        <taxon>Bacillati</taxon>
        <taxon>Bacillota</taxon>
        <taxon>Bacilli</taxon>
        <taxon>Bacillales</taxon>
        <taxon>Caryophanaceae</taxon>
        <taxon>Sporosarcina</taxon>
    </lineage>
</organism>
<dbReference type="RefSeq" id="WP_053433819.1">
    <property type="nucleotide sequence ID" value="NZ_LGUF01000007.1"/>
</dbReference>
<keyword evidence="3" id="KW-1185">Reference proteome</keyword>
<evidence type="ECO:0000256" key="1">
    <source>
        <dbReference type="SAM" id="Phobius"/>
    </source>
</evidence>
<sequence length="249" mass="27372">MAKFRGRLPRKGPLPFRYVFLLTFIFFVISTAAGLWIINEGLKPTLMSYADSQTRKIASLVINNAINKKITNVMDLEEIIEEKGDGSFYTINTEKLNRVKAEVTELVQDNIKQAEKGDLTALESFTDVEIKMEGDKDANGIVYYVPLGQATNNALLGNLGPKIPVKFNAVGSVTSNFITKREDHGINNVYIEVLVRLDVQVQIIIPFATEIITVQEDVPIAIGLIPGEVPQFFNGGDGSSPSIEVPAGQ</sequence>